<feature type="compositionally biased region" description="Basic residues" evidence="1">
    <location>
        <begin position="381"/>
        <end position="396"/>
    </location>
</feature>
<feature type="compositionally biased region" description="Low complexity" evidence="1">
    <location>
        <begin position="362"/>
        <end position="380"/>
    </location>
</feature>
<feature type="region of interest" description="Disordered" evidence="1">
    <location>
        <begin position="755"/>
        <end position="780"/>
    </location>
</feature>
<feature type="region of interest" description="Disordered" evidence="1">
    <location>
        <begin position="115"/>
        <end position="326"/>
    </location>
</feature>
<protein>
    <submittedName>
        <fullName evidence="2">Uncharacterized protein</fullName>
    </submittedName>
</protein>
<feature type="region of interest" description="Disordered" evidence="1">
    <location>
        <begin position="662"/>
        <end position="686"/>
    </location>
</feature>
<organism evidence="2 3">
    <name type="scientific">Paramarasmius palmivorus</name>
    <dbReference type="NCBI Taxonomy" id="297713"/>
    <lineage>
        <taxon>Eukaryota</taxon>
        <taxon>Fungi</taxon>
        <taxon>Dikarya</taxon>
        <taxon>Basidiomycota</taxon>
        <taxon>Agaricomycotina</taxon>
        <taxon>Agaricomycetes</taxon>
        <taxon>Agaricomycetidae</taxon>
        <taxon>Agaricales</taxon>
        <taxon>Marasmiineae</taxon>
        <taxon>Marasmiaceae</taxon>
        <taxon>Paramarasmius</taxon>
    </lineage>
</organism>
<feature type="compositionally biased region" description="Polar residues" evidence="1">
    <location>
        <begin position="341"/>
        <end position="355"/>
    </location>
</feature>
<feature type="compositionally biased region" description="Polar residues" evidence="1">
    <location>
        <begin position="667"/>
        <end position="677"/>
    </location>
</feature>
<feature type="region of interest" description="Disordered" evidence="1">
    <location>
        <begin position="339"/>
        <end position="641"/>
    </location>
</feature>
<feature type="compositionally biased region" description="Basic and acidic residues" evidence="1">
    <location>
        <begin position="771"/>
        <end position="780"/>
    </location>
</feature>
<evidence type="ECO:0000256" key="1">
    <source>
        <dbReference type="SAM" id="MobiDB-lite"/>
    </source>
</evidence>
<comment type="caution">
    <text evidence="2">The sequence shown here is derived from an EMBL/GenBank/DDBJ whole genome shotgun (WGS) entry which is preliminary data.</text>
</comment>
<proteinExistence type="predicted"/>
<keyword evidence="3" id="KW-1185">Reference proteome</keyword>
<reference evidence="2 3" key="1">
    <citation type="submission" date="2024-01" db="EMBL/GenBank/DDBJ databases">
        <title>A draft genome for a cacao thread blight-causing isolate of Paramarasmius palmivorus.</title>
        <authorList>
            <person name="Baruah I.K."/>
            <person name="Bukari Y."/>
            <person name="Amoako-Attah I."/>
            <person name="Meinhardt L.W."/>
            <person name="Bailey B.A."/>
            <person name="Cohen S.P."/>
        </authorList>
    </citation>
    <scope>NUCLEOTIDE SEQUENCE [LARGE SCALE GENOMIC DNA]</scope>
    <source>
        <strain evidence="2 3">GH-12</strain>
    </source>
</reference>
<feature type="region of interest" description="Disordered" evidence="1">
    <location>
        <begin position="703"/>
        <end position="728"/>
    </location>
</feature>
<feature type="region of interest" description="Disordered" evidence="1">
    <location>
        <begin position="1"/>
        <end position="41"/>
    </location>
</feature>
<feature type="compositionally biased region" description="Low complexity" evidence="1">
    <location>
        <begin position="180"/>
        <end position="197"/>
    </location>
</feature>
<feature type="compositionally biased region" description="Basic and acidic residues" evidence="1">
    <location>
        <begin position="146"/>
        <end position="155"/>
    </location>
</feature>
<evidence type="ECO:0000313" key="3">
    <source>
        <dbReference type="Proteomes" id="UP001383192"/>
    </source>
</evidence>
<feature type="compositionally biased region" description="Low complexity" evidence="1">
    <location>
        <begin position="251"/>
        <end position="277"/>
    </location>
</feature>
<dbReference type="EMBL" id="JAYKXP010000003">
    <property type="protein sequence ID" value="KAK7060441.1"/>
    <property type="molecule type" value="Genomic_DNA"/>
</dbReference>
<feature type="compositionally biased region" description="Polar residues" evidence="1">
    <location>
        <begin position="541"/>
        <end position="575"/>
    </location>
</feature>
<feature type="compositionally biased region" description="Pro residues" evidence="1">
    <location>
        <begin position="278"/>
        <end position="287"/>
    </location>
</feature>
<dbReference type="Proteomes" id="UP001383192">
    <property type="component" value="Unassembled WGS sequence"/>
</dbReference>
<evidence type="ECO:0000313" key="2">
    <source>
        <dbReference type="EMBL" id="KAK7060441.1"/>
    </source>
</evidence>
<feature type="compositionally biased region" description="Low complexity" evidence="1">
    <location>
        <begin position="204"/>
        <end position="217"/>
    </location>
</feature>
<feature type="compositionally biased region" description="Low complexity" evidence="1">
    <location>
        <begin position="1"/>
        <end position="22"/>
    </location>
</feature>
<accession>A0AAW0E9W1</accession>
<feature type="compositionally biased region" description="Low complexity" evidence="1">
    <location>
        <begin position="298"/>
        <end position="308"/>
    </location>
</feature>
<sequence length="856" mass="91797">MSLDYSTSLSSLAPSSINQSSLDTPNSTSEGDTDIKFDAGSCRDKKESRRLSLQVRALWTMEYQPRVYLVAALPTFPPDQSVNPVLSDYADITHTAMYNSSQDDDRPTNRFYRFLTRSRSRSRTKNSSNTSHDPVTTAPSELACDFDPKLPHSRDSSWSSRGRSSKRSSSKPSTILPSRPLSSTTTATNTTITPSTPKAKRHIVSPAVPEEASSSAAGPSQENTHLPAVVSRPATPKQSSGTRKKLRNIFGIPSRKSSISSSRGTSPGRSNTAIPSTDIPPVPPHPHAPSHDVPRTQSPDPASSSRPHSPSPVPNDPLTSSVSSATSSSSRFDHFAKLFSHPNSSRSRPNVSGTGISKPRRSSTASLSTPPSSTDSISGPTKHKRASTDGHHHRGVHVYAPQPTKNAALKETSDGNRNGSNGHAILGTIPRIAHTPPTPNRSATTPPRMSHRNESMDSSYRHRPLLIVDEEKERESSIGDSTKGKARESNQGNATTPKRRGSDASDSRAGSRAKPSLGTRTGKQVNIRATKHGSFDFEKPTWNTGGMMSRSISGNSGSRHNQSGESLGSVGSATAKSKVYTPDSDRKKTANGTPTVTFDAHKRPRQRTPPSKTVPLHSEDTSHRSPTGKGHSSSLGKSAGKRTLGVGVTRLVGLAHGPFSFEPAVPSPTNSHTSASTAGGELHTERDAWRIGHGKEGGLLRSMSTRSKVSQAEPPLPSGTPSTRSAARGRSLDLGLGLSWAPSKVREETLLPTGAFASGKTSSASSRRGLARHEEEDERTRVGQEVAEVFKKVLDEDAFVAFKHYVHQFDAHEIPFDGPNGIIARAERLLGKASNLGHEEQQALLSRLIRVILHNA</sequence>
<dbReference type="AlphaFoldDB" id="A0AAW0E9W1"/>
<feature type="compositionally biased region" description="Basic and acidic residues" evidence="1">
    <location>
        <begin position="469"/>
        <end position="488"/>
    </location>
</feature>
<name>A0AAW0E9W1_9AGAR</name>
<gene>
    <name evidence="2" type="ORF">VNI00_001206</name>
</gene>